<evidence type="ECO:0000256" key="14">
    <source>
        <dbReference type="ARBA" id="ARBA00023159"/>
    </source>
</evidence>
<dbReference type="FunFam" id="1.10.510.10:FF:000408">
    <property type="entry name" value="Serine/threonine-protein kinase SSN3"/>
    <property type="match status" value="1"/>
</dbReference>
<dbReference type="Gene3D" id="1.10.510.10">
    <property type="entry name" value="Transferase(Phosphotransferase) domain 1"/>
    <property type="match status" value="1"/>
</dbReference>
<dbReference type="PROSITE" id="PS50011">
    <property type="entry name" value="PROTEIN_KINASE_DOM"/>
    <property type="match status" value="1"/>
</dbReference>
<accession>A0AAD3TT88</accession>
<dbReference type="PANTHER" id="PTHR24056:SF495">
    <property type="entry name" value="CYCLIN-DEPENDENT KINASE 8-RELATED"/>
    <property type="match status" value="1"/>
</dbReference>
<keyword evidence="11" id="KW-0067">ATP-binding</keyword>
<proteinExistence type="inferred from homology"/>
<dbReference type="Pfam" id="PF00069">
    <property type="entry name" value="Pkinase"/>
    <property type="match status" value="1"/>
</dbReference>
<evidence type="ECO:0000256" key="13">
    <source>
        <dbReference type="ARBA" id="ARBA00023015"/>
    </source>
</evidence>
<dbReference type="EC" id="2.7.11.22" evidence="4"/>
<dbReference type="EC" id="2.7.11.23" evidence="3"/>
<evidence type="ECO:0000256" key="1">
    <source>
        <dbReference type="ARBA" id="ARBA00004123"/>
    </source>
</evidence>
<keyword evidence="5" id="KW-0678">Repressor</keyword>
<reference evidence="23" key="1">
    <citation type="journal article" date="2023" name="BMC Genomics">
        <title>Chromosome-level genome assemblies of Cutaneotrichosporon spp. (Trichosporonales, Basidiomycota) reveal imbalanced evolution between nucleotide sequences and chromosome synteny.</title>
        <authorList>
            <person name="Kobayashi Y."/>
            <person name="Kayamori A."/>
            <person name="Aoki K."/>
            <person name="Shiwa Y."/>
            <person name="Matsutani M."/>
            <person name="Fujita N."/>
            <person name="Sugita T."/>
            <person name="Iwasaki W."/>
            <person name="Tanaka N."/>
            <person name="Takashima M."/>
        </authorList>
    </citation>
    <scope>NUCLEOTIDE SEQUENCE</scope>
    <source>
        <strain evidence="23">HIS016</strain>
    </source>
</reference>
<comment type="subcellular location">
    <subcellularLocation>
        <location evidence="1">Nucleus</location>
    </subcellularLocation>
</comment>
<dbReference type="GO" id="GO:0046872">
    <property type="term" value="F:metal ion binding"/>
    <property type="evidence" value="ECO:0007669"/>
    <property type="project" value="UniProtKB-KW"/>
</dbReference>
<feature type="region of interest" description="Disordered" evidence="21">
    <location>
        <begin position="416"/>
        <end position="463"/>
    </location>
</feature>
<evidence type="ECO:0000256" key="2">
    <source>
        <dbReference type="ARBA" id="ARBA00006485"/>
    </source>
</evidence>
<keyword evidence="7" id="KW-0808">Transferase</keyword>
<evidence type="ECO:0000256" key="8">
    <source>
        <dbReference type="ARBA" id="ARBA00022723"/>
    </source>
</evidence>
<dbReference type="InterPro" id="IPR050108">
    <property type="entry name" value="CDK"/>
</dbReference>
<dbReference type="PROSITE" id="PS00108">
    <property type="entry name" value="PROTEIN_KINASE_ST"/>
    <property type="match status" value="1"/>
</dbReference>
<evidence type="ECO:0000256" key="4">
    <source>
        <dbReference type="ARBA" id="ARBA00012425"/>
    </source>
</evidence>
<evidence type="ECO:0000256" key="9">
    <source>
        <dbReference type="ARBA" id="ARBA00022741"/>
    </source>
</evidence>
<feature type="domain" description="Protein kinase" evidence="22">
    <location>
        <begin position="35"/>
        <end position="394"/>
    </location>
</feature>
<dbReference type="AlphaFoldDB" id="A0AAD3TT88"/>
<evidence type="ECO:0000256" key="16">
    <source>
        <dbReference type="ARBA" id="ARBA00023242"/>
    </source>
</evidence>
<dbReference type="GO" id="GO:0005524">
    <property type="term" value="F:ATP binding"/>
    <property type="evidence" value="ECO:0007669"/>
    <property type="project" value="UniProtKB-KW"/>
</dbReference>
<gene>
    <name evidence="23" type="primary">SSN3</name>
    <name evidence="23" type="ORF">CspeluHIS016_0303000</name>
</gene>
<keyword evidence="8" id="KW-0479">Metal-binding</keyword>
<keyword evidence="9" id="KW-0547">Nucleotide-binding</keyword>
<evidence type="ECO:0000256" key="6">
    <source>
        <dbReference type="ARBA" id="ARBA00022527"/>
    </source>
</evidence>
<dbReference type="GO" id="GO:0004693">
    <property type="term" value="F:cyclin-dependent protein serine/threonine kinase activity"/>
    <property type="evidence" value="ECO:0007669"/>
    <property type="project" value="UniProtKB-EC"/>
</dbReference>
<comment type="caution">
    <text evidence="23">The sequence shown here is derived from an EMBL/GenBank/DDBJ whole genome shotgun (WGS) entry which is preliminary data.</text>
</comment>
<keyword evidence="6" id="KW-0723">Serine/threonine-protein kinase</keyword>
<name>A0AAD3TT88_9TREE</name>
<dbReference type="Gene3D" id="3.30.200.20">
    <property type="entry name" value="Phosphorylase Kinase, domain 1"/>
    <property type="match status" value="1"/>
</dbReference>
<keyword evidence="15" id="KW-0804">Transcription</keyword>
<evidence type="ECO:0000256" key="19">
    <source>
        <dbReference type="ARBA" id="ARBA00048367"/>
    </source>
</evidence>
<dbReference type="InterPro" id="IPR008271">
    <property type="entry name" value="Ser/Thr_kinase_AS"/>
</dbReference>
<protein>
    <recommendedName>
        <fullName evidence="17">Cyclin-dependent kinase 8</fullName>
        <ecNumber evidence="4">2.7.11.22</ecNumber>
        <ecNumber evidence="3">2.7.11.23</ecNumber>
    </recommendedName>
</protein>
<evidence type="ECO:0000256" key="12">
    <source>
        <dbReference type="ARBA" id="ARBA00022842"/>
    </source>
</evidence>
<dbReference type="GO" id="GO:0008353">
    <property type="term" value="F:RNA polymerase II CTD heptapeptide repeat kinase activity"/>
    <property type="evidence" value="ECO:0007669"/>
    <property type="project" value="UniProtKB-EC"/>
</dbReference>
<evidence type="ECO:0000313" key="23">
    <source>
        <dbReference type="EMBL" id="GMK56460.1"/>
    </source>
</evidence>
<comment type="catalytic activity">
    <reaction evidence="19">
        <text>L-seryl-[protein] + ATP = O-phospho-L-seryl-[protein] + ADP + H(+)</text>
        <dbReference type="Rhea" id="RHEA:17989"/>
        <dbReference type="Rhea" id="RHEA-COMP:9863"/>
        <dbReference type="Rhea" id="RHEA-COMP:11604"/>
        <dbReference type="ChEBI" id="CHEBI:15378"/>
        <dbReference type="ChEBI" id="CHEBI:29999"/>
        <dbReference type="ChEBI" id="CHEBI:30616"/>
        <dbReference type="ChEBI" id="CHEBI:83421"/>
        <dbReference type="ChEBI" id="CHEBI:456216"/>
        <dbReference type="EC" id="2.7.11.22"/>
    </reaction>
</comment>
<evidence type="ECO:0000256" key="11">
    <source>
        <dbReference type="ARBA" id="ARBA00022840"/>
    </source>
</evidence>
<dbReference type="PANTHER" id="PTHR24056">
    <property type="entry name" value="CELL DIVISION PROTEIN KINASE"/>
    <property type="match status" value="1"/>
</dbReference>
<keyword evidence="13" id="KW-0805">Transcription regulation</keyword>
<reference evidence="23" key="2">
    <citation type="submission" date="2023-06" db="EMBL/GenBank/DDBJ databases">
        <authorList>
            <person name="Kobayashi Y."/>
            <person name="Kayamori A."/>
            <person name="Aoki K."/>
            <person name="Shiwa Y."/>
            <person name="Fujita N."/>
            <person name="Sugita T."/>
            <person name="Iwasaki W."/>
            <person name="Tanaka N."/>
            <person name="Takashima M."/>
        </authorList>
    </citation>
    <scope>NUCLEOTIDE SEQUENCE</scope>
    <source>
        <strain evidence="23">HIS016</strain>
    </source>
</reference>
<evidence type="ECO:0000259" key="22">
    <source>
        <dbReference type="PROSITE" id="PS50011"/>
    </source>
</evidence>
<organism evidence="23 24">
    <name type="scientific">Cutaneotrichosporon spelunceum</name>
    <dbReference type="NCBI Taxonomy" id="1672016"/>
    <lineage>
        <taxon>Eukaryota</taxon>
        <taxon>Fungi</taxon>
        <taxon>Dikarya</taxon>
        <taxon>Basidiomycota</taxon>
        <taxon>Agaricomycotina</taxon>
        <taxon>Tremellomycetes</taxon>
        <taxon>Trichosporonales</taxon>
        <taxon>Trichosporonaceae</taxon>
        <taxon>Cutaneotrichosporon</taxon>
    </lineage>
</organism>
<keyword evidence="12" id="KW-0460">Magnesium</keyword>
<evidence type="ECO:0000256" key="15">
    <source>
        <dbReference type="ARBA" id="ARBA00023163"/>
    </source>
</evidence>
<evidence type="ECO:0000256" key="18">
    <source>
        <dbReference type="ARBA" id="ARBA00047811"/>
    </source>
</evidence>
<sequence>MMASSRPQGAMVDPMHAYRAKRDRERRTYSVLKAYKILGFISSGTYGRVYKAVLLAPPNPNGKAALSSSSRTALGVTKSPSPFVSDDPLNNPELCMRPGDLPAKEGDVFAIKKFKPDKEGDQQTYAGISQSGAREIMLNRELHHRNLVALREVILEDKAIYMVFEYAEHDFLQIIHHHSQTLRTAIPATTLRRLLHQLLCGLHFLHSQFVMHRDLKPANILVTHSGVVKIGDLGLARLWHKPLAQGGLYGGDKVVVTIWYRAPELILGSKHYTAAVDLWAVGCIYAELLSLRPIFKGEEAKLDSKKTLPFQRDQMAKICDVLGAVKPEHWPGVVMMPEWKTYLAQGPYPTASPLPTWYANRAGSSNGFDLLTRLFEWDPAKRITARESLAHQWFQEEGGCNFDSVFEGANVNYPHRRVTHEDNGDPKMGSLPPSLVGGRLPRSSNFRPSTGSLPATKRTRLAR</sequence>
<comment type="similarity">
    <text evidence="2">Belongs to the protein kinase superfamily. CMGC Ser/Thr protein kinase family. CDC2/CDKX subfamily.</text>
</comment>
<dbReference type="Proteomes" id="UP001222932">
    <property type="component" value="Unassembled WGS sequence"/>
</dbReference>
<evidence type="ECO:0000256" key="10">
    <source>
        <dbReference type="ARBA" id="ARBA00022777"/>
    </source>
</evidence>
<keyword evidence="24" id="KW-1185">Reference proteome</keyword>
<dbReference type="SUPFAM" id="SSF56112">
    <property type="entry name" value="Protein kinase-like (PK-like)"/>
    <property type="match status" value="1"/>
</dbReference>
<keyword evidence="14" id="KW-0010">Activator</keyword>
<comment type="catalytic activity">
    <reaction evidence="20">
        <text>[DNA-directed RNA polymerase] + ATP = phospho-[DNA-directed RNA polymerase] + ADP + H(+)</text>
        <dbReference type="Rhea" id="RHEA:10216"/>
        <dbReference type="Rhea" id="RHEA-COMP:11321"/>
        <dbReference type="Rhea" id="RHEA-COMP:11322"/>
        <dbReference type="ChEBI" id="CHEBI:15378"/>
        <dbReference type="ChEBI" id="CHEBI:30616"/>
        <dbReference type="ChEBI" id="CHEBI:43176"/>
        <dbReference type="ChEBI" id="CHEBI:68546"/>
        <dbReference type="ChEBI" id="CHEBI:456216"/>
        <dbReference type="EC" id="2.7.11.23"/>
    </reaction>
</comment>
<dbReference type="GO" id="GO:0016592">
    <property type="term" value="C:mediator complex"/>
    <property type="evidence" value="ECO:0007669"/>
    <property type="project" value="TreeGrafter"/>
</dbReference>
<dbReference type="InterPro" id="IPR011009">
    <property type="entry name" value="Kinase-like_dom_sf"/>
</dbReference>
<keyword evidence="10" id="KW-0418">Kinase</keyword>
<evidence type="ECO:0000256" key="7">
    <source>
        <dbReference type="ARBA" id="ARBA00022679"/>
    </source>
</evidence>
<evidence type="ECO:0000256" key="3">
    <source>
        <dbReference type="ARBA" id="ARBA00012409"/>
    </source>
</evidence>
<dbReference type="EMBL" id="BTCM01000003">
    <property type="protein sequence ID" value="GMK56460.1"/>
    <property type="molecule type" value="Genomic_DNA"/>
</dbReference>
<evidence type="ECO:0000256" key="5">
    <source>
        <dbReference type="ARBA" id="ARBA00022491"/>
    </source>
</evidence>
<feature type="compositionally biased region" description="Polar residues" evidence="21">
    <location>
        <begin position="442"/>
        <end position="453"/>
    </location>
</feature>
<evidence type="ECO:0000256" key="20">
    <source>
        <dbReference type="ARBA" id="ARBA00049280"/>
    </source>
</evidence>
<dbReference type="InterPro" id="IPR000719">
    <property type="entry name" value="Prot_kinase_dom"/>
</dbReference>
<comment type="catalytic activity">
    <reaction evidence="18">
        <text>L-threonyl-[protein] + ATP = O-phospho-L-threonyl-[protein] + ADP + H(+)</text>
        <dbReference type="Rhea" id="RHEA:46608"/>
        <dbReference type="Rhea" id="RHEA-COMP:11060"/>
        <dbReference type="Rhea" id="RHEA-COMP:11605"/>
        <dbReference type="ChEBI" id="CHEBI:15378"/>
        <dbReference type="ChEBI" id="CHEBI:30013"/>
        <dbReference type="ChEBI" id="CHEBI:30616"/>
        <dbReference type="ChEBI" id="CHEBI:61977"/>
        <dbReference type="ChEBI" id="CHEBI:456216"/>
        <dbReference type="EC" id="2.7.11.22"/>
    </reaction>
</comment>
<evidence type="ECO:0000256" key="21">
    <source>
        <dbReference type="SAM" id="MobiDB-lite"/>
    </source>
</evidence>
<dbReference type="SMART" id="SM00220">
    <property type="entry name" value="S_TKc"/>
    <property type="match status" value="1"/>
</dbReference>
<evidence type="ECO:0000256" key="17">
    <source>
        <dbReference type="ARBA" id="ARBA00041823"/>
    </source>
</evidence>
<evidence type="ECO:0000313" key="24">
    <source>
        <dbReference type="Proteomes" id="UP001222932"/>
    </source>
</evidence>
<keyword evidence="16" id="KW-0539">Nucleus</keyword>